<dbReference type="SUPFAM" id="SSF103473">
    <property type="entry name" value="MFS general substrate transporter"/>
    <property type="match status" value="1"/>
</dbReference>
<dbReference type="PANTHER" id="PTHR11360:SF309">
    <property type="entry name" value="MONOCARBOXYLATE TRANSPORTER 7-LIKE PROTEIN"/>
    <property type="match status" value="1"/>
</dbReference>
<feature type="transmembrane region" description="Helical" evidence="1">
    <location>
        <begin position="148"/>
        <end position="169"/>
    </location>
</feature>
<dbReference type="InterPro" id="IPR011701">
    <property type="entry name" value="MFS"/>
</dbReference>
<keyword evidence="1" id="KW-0812">Transmembrane</keyword>
<feature type="transmembrane region" description="Helical" evidence="1">
    <location>
        <begin position="419"/>
        <end position="442"/>
    </location>
</feature>
<feature type="transmembrane region" description="Helical" evidence="1">
    <location>
        <begin position="354"/>
        <end position="376"/>
    </location>
</feature>
<dbReference type="InterPro" id="IPR050327">
    <property type="entry name" value="Proton-linked_MCT"/>
</dbReference>
<dbReference type="GO" id="GO:0008028">
    <property type="term" value="F:monocarboxylic acid transmembrane transporter activity"/>
    <property type="evidence" value="ECO:0007669"/>
    <property type="project" value="TreeGrafter"/>
</dbReference>
<feature type="transmembrane region" description="Helical" evidence="1">
    <location>
        <begin position="12"/>
        <end position="36"/>
    </location>
</feature>
<dbReference type="AlphaFoldDB" id="A0A6P7FH30"/>
<keyword evidence="1" id="KW-1133">Transmembrane helix</keyword>
<name>A0A6P7FH30_DIAVI</name>
<dbReference type="Proteomes" id="UP001652700">
    <property type="component" value="Unplaced"/>
</dbReference>
<dbReference type="RefSeq" id="XP_028135231.1">
    <property type="nucleotide sequence ID" value="XM_028279430.1"/>
</dbReference>
<evidence type="ECO:0000313" key="3">
    <source>
        <dbReference type="Proteomes" id="UP001652700"/>
    </source>
</evidence>
<evidence type="ECO:0000256" key="1">
    <source>
        <dbReference type="SAM" id="Phobius"/>
    </source>
</evidence>
<evidence type="ECO:0000313" key="4">
    <source>
        <dbReference type="RefSeq" id="XP_028135231.1"/>
    </source>
</evidence>
<feature type="transmembrane region" description="Helical" evidence="1">
    <location>
        <begin position="330"/>
        <end position="348"/>
    </location>
</feature>
<protein>
    <submittedName>
        <fullName evidence="4">Monocarboxylate transporter 1-like</fullName>
    </submittedName>
</protein>
<feature type="transmembrane region" description="Helical" evidence="1">
    <location>
        <begin position="83"/>
        <end position="101"/>
    </location>
</feature>
<feature type="transmembrane region" description="Helical" evidence="1">
    <location>
        <begin position="107"/>
        <end position="128"/>
    </location>
</feature>
<feature type="transmembrane region" description="Helical" evidence="1">
    <location>
        <begin position="388"/>
        <end position="407"/>
    </location>
</feature>
<dbReference type="Gene3D" id="1.20.1250.20">
    <property type="entry name" value="MFS general substrate transporter like domains"/>
    <property type="match status" value="1"/>
</dbReference>
<keyword evidence="1" id="KW-0472">Membrane</keyword>
<dbReference type="Pfam" id="PF07690">
    <property type="entry name" value="MFS_1"/>
    <property type="match status" value="1"/>
</dbReference>
<dbReference type="GeneID" id="114330120"/>
<evidence type="ECO:0000313" key="2">
    <source>
        <dbReference type="EnsemblMetazoa" id="XP_050499289.1"/>
    </source>
</evidence>
<dbReference type="PANTHER" id="PTHR11360">
    <property type="entry name" value="MONOCARBOXYLATE TRANSPORTER"/>
    <property type="match status" value="1"/>
</dbReference>
<accession>A0A6P7FH30</accession>
<dbReference type="InParanoid" id="A0A6P7FH30"/>
<keyword evidence="3" id="KW-1185">Reference proteome</keyword>
<reference evidence="2" key="2">
    <citation type="submission" date="2025-05" db="UniProtKB">
        <authorList>
            <consortium name="EnsemblMetazoa"/>
        </authorList>
    </citation>
    <scope>IDENTIFICATION</scope>
</reference>
<reference evidence="4" key="1">
    <citation type="submission" date="2025-04" db="UniProtKB">
        <authorList>
            <consortium name="RefSeq"/>
        </authorList>
    </citation>
    <scope>IDENTIFICATION</scope>
</reference>
<feature type="transmembrane region" description="Helical" evidence="1">
    <location>
        <begin position="175"/>
        <end position="194"/>
    </location>
</feature>
<sequence length="455" mass="50353">MEKSPEKVPPEGGWGYLITLAVFIAHLSTVVPLASFGIVHGKFLASLGDETAGTSISTSLFIAVTCSAGLFGGILFNTYSYRTVGLLGAVLHLIGSILLVFAETLFQFIVCLSIIQSFGGGLLLPSAFSSLNEYFHKKLSLQTAIAQILITVATVVNPLVMTYCVHSYGYKTTKIILIGYSLVNFFGMWSLHPVEWHTKTEKDKASSDQKNIRDHAEKGALLGGEKEIVFYCFIDQEKHDKERQIEESTSTYMSYFDLLKSAKYLNIAIGTSLSFHGDNLFIGMLASVLRSINYSSIDIAKLTMVHFGCDLITRIIYASLSAFYSFNNRYLVYGSTLLTAIFRILFVINDGYSWRMAILVILGILRCFIQTPYSLVIAEAYRDNFARAFTLFCVLSGGTSLVLGPLMSLLKGLTNNDNIAVQVLTGGMLLSVFMWTLEFVYIKLSNKNRASQRNS</sequence>
<organism evidence="4">
    <name type="scientific">Diabrotica virgifera virgifera</name>
    <name type="common">western corn rootworm</name>
    <dbReference type="NCBI Taxonomy" id="50390"/>
    <lineage>
        <taxon>Eukaryota</taxon>
        <taxon>Metazoa</taxon>
        <taxon>Ecdysozoa</taxon>
        <taxon>Arthropoda</taxon>
        <taxon>Hexapoda</taxon>
        <taxon>Insecta</taxon>
        <taxon>Pterygota</taxon>
        <taxon>Neoptera</taxon>
        <taxon>Endopterygota</taxon>
        <taxon>Coleoptera</taxon>
        <taxon>Polyphaga</taxon>
        <taxon>Cucujiformia</taxon>
        <taxon>Chrysomeloidea</taxon>
        <taxon>Chrysomelidae</taxon>
        <taxon>Galerucinae</taxon>
        <taxon>Diabroticina</taxon>
        <taxon>Diabroticites</taxon>
        <taxon>Diabrotica</taxon>
    </lineage>
</organism>
<dbReference type="EnsemblMetazoa" id="XM_050643332.1">
    <property type="protein sequence ID" value="XP_050499289.1"/>
    <property type="gene ID" value="LOC114330120"/>
</dbReference>
<dbReference type="KEGG" id="dvv:114330120"/>
<dbReference type="OrthoDB" id="6499973at2759"/>
<proteinExistence type="predicted"/>
<feature type="transmembrane region" description="Helical" evidence="1">
    <location>
        <begin position="56"/>
        <end position="76"/>
    </location>
</feature>
<dbReference type="RefSeq" id="XP_050499289.1">
    <property type="nucleotide sequence ID" value="XM_050643332.1"/>
</dbReference>
<gene>
    <name evidence="4" type="primary">LOC114330120</name>
</gene>
<dbReference type="InterPro" id="IPR036259">
    <property type="entry name" value="MFS_trans_sf"/>
</dbReference>